<proteinExistence type="predicted"/>
<sequence length="87" mass="9410">MTQPGLVLHGTHDPPRHRRTISLCSANQARKTSVSEAEKSLTYSKISSPRHALPLTGDSAGPARCSEYESSLPVYDTHGFGEFIITG</sequence>
<keyword evidence="2" id="KW-1185">Reference proteome</keyword>
<evidence type="ECO:0000313" key="2">
    <source>
        <dbReference type="Proteomes" id="UP001428341"/>
    </source>
</evidence>
<comment type="caution">
    <text evidence="1">The sequence shown here is derived from an EMBL/GenBank/DDBJ whole genome shotgun (WGS) entry which is preliminary data.</text>
</comment>
<evidence type="ECO:0000313" key="1">
    <source>
        <dbReference type="EMBL" id="KAK9193121.1"/>
    </source>
</evidence>
<protein>
    <submittedName>
        <fullName evidence="1">Uncharacterized protein</fullName>
    </submittedName>
</protein>
<accession>A0AAP0M0A7</accession>
<dbReference type="AlphaFoldDB" id="A0AAP0M0A7"/>
<name>A0AAP0M0A7_9ROSI</name>
<organism evidence="1 2">
    <name type="scientific">Citrus x changshan-huyou</name>
    <dbReference type="NCBI Taxonomy" id="2935761"/>
    <lineage>
        <taxon>Eukaryota</taxon>
        <taxon>Viridiplantae</taxon>
        <taxon>Streptophyta</taxon>
        <taxon>Embryophyta</taxon>
        <taxon>Tracheophyta</taxon>
        <taxon>Spermatophyta</taxon>
        <taxon>Magnoliopsida</taxon>
        <taxon>eudicotyledons</taxon>
        <taxon>Gunneridae</taxon>
        <taxon>Pentapetalae</taxon>
        <taxon>rosids</taxon>
        <taxon>malvids</taxon>
        <taxon>Sapindales</taxon>
        <taxon>Rutaceae</taxon>
        <taxon>Aurantioideae</taxon>
        <taxon>Citrus</taxon>
    </lineage>
</organism>
<reference evidence="1 2" key="1">
    <citation type="submission" date="2024-05" db="EMBL/GenBank/DDBJ databases">
        <title>Haplotype-resolved chromosome-level genome assembly of Huyou (Citrus changshanensis).</title>
        <authorList>
            <person name="Miao C."/>
            <person name="Chen W."/>
            <person name="Wu Y."/>
            <person name="Wang L."/>
            <person name="Zhao S."/>
            <person name="Grierson D."/>
            <person name="Xu C."/>
            <person name="Chen K."/>
        </authorList>
    </citation>
    <scope>NUCLEOTIDE SEQUENCE [LARGE SCALE GENOMIC DNA]</scope>
    <source>
        <strain evidence="1">01-14</strain>
        <tissue evidence="1">Leaf</tissue>
    </source>
</reference>
<dbReference type="EMBL" id="JBCGBO010000006">
    <property type="protein sequence ID" value="KAK9193121.1"/>
    <property type="molecule type" value="Genomic_DNA"/>
</dbReference>
<gene>
    <name evidence="1" type="ORF">WN944_003818</name>
</gene>
<dbReference type="Proteomes" id="UP001428341">
    <property type="component" value="Unassembled WGS sequence"/>
</dbReference>